<dbReference type="GO" id="GO:0016192">
    <property type="term" value="P:vesicle-mediated transport"/>
    <property type="evidence" value="ECO:0007669"/>
    <property type="project" value="InterPro"/>
</dbReference>
<dbReference type="Gene3D" id="3.40.50.2060">
    <property type="match status" value="1"/>
</dbReference>
<dbReference type="Pfam" id="PF00995">
    <property type="entry name" value="Sec1"/>
    <property type="match status" value="1"/>
</dbReference>
<dbReference type="InterPro" id="IPR027482">
    <property type="entry name" value="Sec1-like_dom2"/>
</dbReference>
<reference evidence="2 3" key="1">
    <citation type="submission" date="2016-02" db="EMBL/GenBank/DDBJ databases">
        <title>Comparative genomic and transcriptomic foundation for Pichia pastoris.</title>
        <authorList>
            <person name="Love K.R."/>
            <person name="Shah K.A."/>
            <person name="Whittaker C.A."/>
            <person name="Wu J."/>
            <person name="Bartlett M.C."/>
            <person name="Ma D."/>
            <person name="Leeson R.L."/>
            <person name="Priest M."/>
            <person name="Young S.K."/>
            <person name="Love J.C."/>
        </authorList>
    </citation>
    <scope>NUCLEOTIDE SEQUENCE [LARGE SCALE GENOMIC DNA]</scope>
    <source>
        <strain evidence="2 3">ATCC 28485</strain>
    </source>
</reference>
<evidence type="ECO:0000313" key="2">
    <source>
        <dbReference type="EMBL" id="ANZ75429.1"/>
    </source>
</evidence>
<protein>
    <submittedName>
        <fullName evidence="2">BA75_03052T0</fullName>
    </submittedName>
</protein>
<evidence type="ECO:0000256" key="1">
    <source>
        <dbReference type="ARBA" id="ARBA00009884"/>
    </source>
</evidence>
<accession>A0A1B2JBQ3</accession>
<dbReference type="Gene3D" id="3.90.830.10">
    <property type="entry name" value="Syntaxin Binding Protein 1, Chain A, domain 2"/>
    <property type="match status" value="1"/>
</dbReference>
<name>A0A1B2JBQ3_PICPA</name>
<keyword evidence="3" id="KW-1185">Reference proteome</keyword>
<dbReference type="PANTHER" id="PTHR11679">
    <property type="entry name" value="VESICLE PROTEIN SORTING-ASSOCIATED"/>
    <property type="match status" value="1"/>
</dbReference>
<dbReference type="Gene3D" id="1.25.40.60">
    <property type="match status" value="1"/>
</dbReference>
<comment type="similarity">
    <text evidence="1">Belongs to the STXBP/unc-18/SEC1 family.</text>
</comment>
<proteinExistence type="inferred from homology"/>
<gene>
    <name evidence="2" type="ORF">ATY40_BA7503052</name>
</gene>
<dbReference type="OrthoDB" id="10251230at2759"/>
<dbReference type="InterPro" id="IPR043154">
    <property type="entry name" value="Sec-1-like_dom1"/>
</dbReference>
<dbReference type="InterPro" id="IPR043127">
    <property type="entry name" value="Sec-1-like_dom3a"/>
</dbReference>
<organism evidence="2 3">
    <name type="scientific">Komagataella pastoris</name>
    <name type="common">Yeast</name>
    <name type="synonym">Pichia pastoris</name>
    <dbReference type="NCBI Taxonomy" id="4922"/>
    <lineage>
        <taxon>Eukaryota</taxon>
        <taxon>Fungi</taxon>
        <taxon>Dikarya</taxon>
        <taxon>Ascomycota</taxon>
        <taxon>Saccharomycotina</taxon>
        <taxon>Pichiomycetes</taxon>
        <taxon>Pichiales</taxon>
        <taxon>Pichiaceae</taxon>
        <taxon>Komagataella</taxon>
    </lineage>
</organism>
<dbReference type="EMBL" id="CP014585">
    <property type="protein sequence ID" value="ANZ75429.1"/>
    <property type="molecule type" value="Genomic_DNA"/>
</dbReference>
<dbReference type="SUPFAM" id="SSF56815">
    <property type="entry name" value="Sec1/munc18-like (SM) proteins"/>
    <property type="match status" value="1"/>
</dbReference>
<dbReference type="Gene3D" id="3.40.50.1910">
    <property type="match status" value="1"/>
</dbReference>
<dbReference type="PIRSF" id="PIRSF005715">
    <property type="entry name" value="VPS45_Sec1"/>
    <property type="match status" value="1"/>
</dbReference>
<dbReference type="InterPro" id="IPR001619">
    <property type="entry name" value="Sec1-like"/>
</dbReference>
<dbReference type="AlphaFoldDB" id="A0A1B2JBQ3"/>
<dbReference type="Proteomes" id="UP000094565">
    <property type="component" value="Chromosome 2"/>
</dbReference>
<dbReference type="InterPro" id="IPR036045">
    <property type="entry name" value="Sec1-like_sf"/>
</dbReference>
<evidence type="ECO:0000313" key="3">
    <source>
        <dbReference type="Proteomes" id="UP000094565"/>
    </source>
</evidence>
<sequence>MSFTTSLPSLRDRQIATLEKMLHLNEPIVDNGSDIQAELTWKVLILDSRSTAIVSSVLRVNDLLSSGITMHSNIRSKRAALPDVPVIYFVEPNAENINFIIDDLERDQYAHFYINFTSSLNRDLLEEFAKKVATIGKSYKIKQVYDQYLDYIVTEPNLFSLDLVNIYSQLNNPNSLEDEINKVADKISNGIFAAILTMNGIPTIRCCRGGPAELIASKLDQKLRDHVINTKSSASFTNSKLVLILLDRNIDLASMFAHSWIYQCMVSDVFELKRNTIKIPSQKANESTKEYDIDPKDFFWAANNSLPFPDAVENVENELSRYKADTAELTRKTGVSSLQDIDPSAITDTTDIQLAVKSLPELTFRKSIIDMHMKVLASLLQELESKSLDSYFEIEQNYKDPKNQKQFISILNNGNEKTLNDKLRTYIMLYLLTDLPGSFVEECEEYFRKNSAELGSLSYIKRAKEVIKLSNYELSMSIDANHSTTSGLVNEAQKSALFQGLSSKLYGLTDGGSRLTEGVGSLITGLKNLLPDKKQLPITNIVESIMEPSLATQESIKLTDDYLYFDPISTRGVHSKPPKRQQYNNSIVFVVGGGNYLEYQNLQEWVTKTNTSNVNGTKSVIYGSTSIVTANEFLKECSSLGAEAKY</sequence>